<evidence type="ECO:0000259" key="2">
    <source>
        <dbReference type="Pfam" id="PF00646"/>
    </source>
</evidence>
<dbReference type="InterPro" id="IPR001810">
    <property type="entry name" value="F-box_dom"/>
</dbReference>
<feature type="domain" description="F-box" evidence="2">
    <location>
        <begin position="79"/>
        <end position="110"/>
    </location>
</feature>
<feature type="compositionally biased region" description="Low complexity" evidence="1">
    <location>
        <begin position="21"/>
        <end position="32"/>
    </location>
</feature>
<gene>
    <name evidence="3" type="ORF">KVT40_004547</name>
</gene>
<dbReference type="InterPro" id="IPR036047">
    <property type="entry name" value="F-box-like_dom_sf"/>
</dbReference>
<reference evidence="3" key="1">
    <citation type="submission" date="2021-07" db="EMBL/GenBank/DDBJ databases">
        <title>Elsinoe batatas strain:CRI-CJ2 Genome sequencing and assembly.</title>
        <authorList>
            <person name="Huang L."/>
        </authorList>
    </citation>
    <scope>NUCLEOTIDE SEQUENCE</scope>
    <source>
        <strain evidence="3">CRI-CJ2</strain>
    </source>
</reference>
<sequence>MQQPERQPDIPQGTAATPSSTITDTMPGGTTTQIEPEVKDPSIAADSHGGKTAPSASTPPNILPEMSAACETVLTNPYLFEHIFSKLRMLDLLRCMRVSNEWKKHIDSSVKLQQTLFFQPIETSIVVVPSIDKHWFACRSCDVSAVYPPEVLYEGDFETVQGYITHPLLINQVQDTIDAAFTEGKTYREQPTSSVNIHGGTAAFAKLVRDYPERPSWTRMLVAQPSPEFVYLRWLTPIGRNERQELDYGIWASETDNGITWGTLCTAILKHQGVTDSERRIGGIEMNRFYVPAGFAIYDRPHPEDGHFCEACQKQHRSLVMEVRRSLQEKSIYTGRPSAKGIAAVEDHQHTG</sequence>
<protein>
    <recommendedName>
        <fullName evidence="2">F-box domain-containing protein</fullName>
    </recommendedName>
</protein>
<dbReference type="Proteomes" id="UP000809789">
    <property type="component" value="Unassembled WGS sequence"/>
</dbReference>
<dbReference type="SUPFAM" id="SSF81383">
    <property type="entry name" value="F-box domain"/>
    <property type="match status" value="1"/>
</dbReference>
<dbReference type="AlphaFoldDB" id="A0A8K0KZV2"/>
<feature type="region of interest" description="Disordered" evidence="1">
    <location>
        <begin position="1"/>
        <end position="62"/>
    </location>
</feature>
<keyword evidence="4" id="KW-1185">Reference proteome</keyword>
<proteinExistence type="predicted"/>
<evidence type="ECO:0000313" key="4">
    <source>
        <dbReference type="Proteomes" id="UP000809789"/>
    </source>
</evidence>
<dbReference type="Pfam" id="PF00646">
    <property type="entry name" value="F-box"/>
    <property type="match status" value="1"/>
</dbReference>
<accession>A0A8K0KZV2</accession>
<evidence type="ECO:0000256" key="1">
    <source>
        <dbReference type="SAM" id="MobiDB-lite"/>
    </source>
</evidence>
<dbReference type="EMBL" id="JAESVG020000005">
    <property type="protein sequence ID" value="KAG8627064.1"/>
    <property type="molecule type" value="Genomic_DNA"/>
</dbReference>
<organism evidence="3 4">
    <name type="scientific">Elsinoe batatas</name>
    <dbReference type="NCBI Taxonomy" id="2601811"/>
    <lineage>
        <taxon>Eukaryota</taxon>
        <taxon>Fungi</taxon>
        <taxon>Dikarya</taxon>
        <taxon>Ascomycota</taxon>
        <taxon>Pezizomycotina</taxon>
        <taxon>Dothideomycetes</taxon>
        <taxon>Dothideomycetidae</taxon>
        <taxon>Myriangiales</taxon>
        <taxon>Elsinoaceae</taxon>
        <taxon>Elsinoe</taxon>
    </lineage>
</organism>
<comment type="caution">
    <text evidence="3">The sequence shown here is derived from an EMBL/GenBank/DDBJ whole genome shotgun (WGS) entry which is preliminary data.</text>
</comment>
<name>A0A8K0KZV2_9PEZI</name>
<evidence type="ECO:0000313" key="3">
    <source>
        <dbReference type="EMBL" id="KAG8627064.1"/>
    </source>
</evidence>
<dbReference type="OrthoDB" id="3643498at2759"/>